<dbReference type="Gene3D" id="2.40.160.120">
    <property type="match status" value="1"/>
</dbReference>
<keyword evidence="8" id="KW-1185">Reference proteome</keyword>
<dbReference type="InterPro" id="IPR037239">
    <property type="entry name" value="OSBP_sf"/>
</dbReference>
<protein>
    <recommendedName>
        <fullName evidence="6">PH domain-containing protein</fullName>
    </recommendedName>
</protein>
<evidence type="ECO:0000259" key="6">
    <source>
        <dbReference type="PROSITE" id="PS50003"/>
    </source>
</evidence>
<dbReference type="CDD" id="cd13289">
    <property type="entry name" value="PH_Osh3p_yeast"/>
    <property type="match status" value="1"/>
</dbReference>
<dbReference type="GO" id="GO:0032541">
    <property type="term" value="C:cortical endoplasmic reticulum"/>
    <property type="evidence" value="ECO:0007669"/>
    <property type="project" value="EnsemblFungi"/>
</dbReference>
<evidence type="ECO:0000256" key="5">
    <source>
        <dbReference type="SAM" id="MobiDB-lite"/>
    </source>
</evidence>
<dbReference type="PANTHER" id="PTHR10972">
    <property type="entry name" value="OXYSTEROL-BINDING PROTEIN-RELATED"/>
    <property type="match status" value="1"/>
</dbReference>
<evidence type="ECO:0000256" key="4">
    <source>
        <dbReference type="ARBA" id="ARBA00023121"/>
    </source>
</evidence>
<organism evidence="7 8">
    <name type="scientific">Tetrapisispora phaffii (strain ATCC 24235 / CBS 4417 / NBRC 1672 / NRRL Y-8282 / UCD 70-5)</name>
    <name type="common">Yeast</name>
    <name type="synonym">Fabospora phaffii</name>
    <dbReference type="NCBI Taxonomy" id="1071381"/>
    <lineage>
        <taxon>Eukaryota</taxon>
        <taxon>Fungi</taxon>
        <taxon>Dikarya</taxon>
        <taxon>Ascomycota</taxon>
        <taxon>Saccharomycotina</taxon>
        <taxon>Saccharomycetes</taxon>
        <taxon>Saccharomycetales</taxon>
        <taxon>Saccharomycetaceae</taxon>
        <taxon>Tetrapisispora</taxon>
    </lineage>
</organism>
<evidence type="ECO:0000256" key="1">
    <source>
        <dbReference type="ARBA" id="ARBA00008842"/>
    </source>
</evidence>
<keyword evidence="3" id="KW-0445">Lipid transport</keyword>
<keyword evidence="4" id="KW-0446">Lipid-binding</keyword>
<dbReference type="FunFam" id="2.40.160.120:FF:000001">
    <property type="entry name" value="Oxysterol-binding protein"/>
    <property type="match status" value="1"/>
</dbReference>
<dbReference type="SUPFAM" id="SSF144000">
    <property type="entry name" value="Oxysterol-binding protein-like"/>
    <property type="match status" value="1"/>
</dbReference>
<dbReference type="GO" id="GO:0005886">
    <property type="term" value="C:plasma membrane"/>
    <property type="evidence" value="ECO:0007669"/>
    <property type="project" value="EnsemblFungi"/>
</dbReference>
<dbReference type="Gene3D" id="2.30.29.30">
    <property type="entry name" value="Pleckstrin-homology domain (PH domain)/Phosphotyrosine-binding domain (PTB)"/>
    <property type="match status" value="1"/>
</dbReference>
<sequence>MESIDIQNRSFVVRWLKCSVNDVINYQIKPLKKSIDVSIYKKVTNNNEDNEQGNIYNEHISGNMSNPNIHIINDIKDAYNKPITPTTNSSQVKKDDSIHKPSDNNNISSRDHSGSTVSAFSNNDSNSSLNELNQSNASRPRRSLSLNNITHQSKTLSLSEKLTKEGYTLVKNIGHVQGNFLVQDSIKVVTKSTNKDFYFIFVFNNTLSKNIKKKILFNMSLQSVKKEKFVPISSPVIPIDSRTSLTGKQTLNQAGSTLNSEIAITVGQGRYLQGYLLKKRRKRLQGFKKRFFSLDFKYGTLSYYMNDHNQSFRGEILVNLSTVSANKKDKLIIIDSGMEIWALKATSLTSWEAWVTAFQSCFENEKKQTDITMRDASKRDSRTEKVSDLHDYERCEFNTRLRNQNIKHERALNQASIVRDNLLWKQVTEIKDRLGKCKNDSKLYVKIKDNDPKISNKDKTNNLFQDIQKIESLVNKLVEDIRDHDLNFNETIQRRSSIETNKSSVSLDKLSAISAFSDDVFFDAEDIGNRVIMLPDEQIEMDHEIPIKSTDLTKHNSKYGDDEDEDDEEDEDEDTDVNKYNQDSLSDEDSIREHSELFSFNAVGSSQKKDSINSEDNLYPLPLKKKINRRNDISISSTSPPSLLSFLRKNVGKDLSSVAMPISANEPHSILQTLAESFEYADILSNISTTDSTFQPLSIVSAFAVSALSIYRDKTRVLRKPFNPLLGETFEYISDTKQFRLISEKVSHKPQIFVFHVEHKDWECNYTVSPVQTFWGKSVELNNEGIVKLELKNSGEVLEWAQPTAMLKNLLAGEKYIEPINEFKILSSKGGYAKVLFRGSSMFGGRSEELTATIVPSSKDPNYSKETITGKWTESLVDKRSNEFLWKVEELLSDSKKKYGFTKFAANLNEITTIEEGFLPPTDSRLRPDMRAYENGELDKAETLKLELEKIQRDRRTDRNDVKPKFFKKISEKEWAFIQGEDSYWERRKRGDWSGIDALW</sequence>
<comment type="similarity">
    <text evidence="1">Belongs to the OSBP family.</text>
</comment>
<feature type="region of interest" description="Disordered" evidence="5">
    <location>
        <begin position="543"/>
        <end position="588"/>
    </location>
</feature>
<feature type="region of interest" description="Disordered" evidence="5">
    <location>
        <begin position="82"/>
        <end position="148"/>
    </location>
</feature>
<feature type="compositionally biased region" description="Acidic residues" evidence="5">
    <location>
        <begin position="561"/>
        <end position="575"/>
    </location>
</feature>
<dbReference type="AlphaFoldDB" id="G8BTH5"/>
<feature type="compositionally biased region" description="Basic and acidic residues" evidence="5">
    <location>
        <begin position="543"/>
        <end position="560"/>
    </location>
</feature>
<dbReference type="GO" id="GO:0120015">
    <property type="term" value="F:sterol transfer activity"/>
    <property type="evidence" value="ECO:0007669"/>
    <property type="project" value="EnsemblFungi"/>
</dbReference>
<dbReference type="Pfam" id="PF01237">
    <property type="entry name" value="Oxysterol_BP"/>
    <property type="match status" value="1"/>
</dbReference>
<dbReference type="eggNOG" id="KOG1737">
    <property type="taxonomic scope" value="Eukaryota"/>
</dbReference>
<dbReference type="InterPro" id="IPR041680">
    <property type="entry name" value="PH_8"/>
</dbReference>
<dbReference type="GO" id="GO:0006897">
    <property type="term" value="P:endocytosis"/>
    <property type="evidence" value="ECO:0007669"/>
    <property type="project" value="EnsemblFungi"/>
</dbReference>
<dbReference type="GO" id="GO:0001403">
    <property type="term" value="P:invasive growth in response to glucose limitation"/>
    <property type="evidence" value="ECO:0007669"/>
    <property type="project" value="EnsemblFungi"/>
</dbReference>
<dbReference type="OrthoDB" id="1854502at2759"/>
<dbReference type="GO" id="GO:0030011">
    <property type="term" value="P:maintenance of cell polarity"/>
    <property type="evidence" value="ECO:0007669"/>
    <property type="project" value="EnsemblFungi"/>
</dbReference>
<dbReference type="SUPFAM" id="SSF50729">
    <property type="entry name" value="PH domain-like"/>
    <property type="match status" value="1"/>
</dbReference>
<accession>G8BTH5</accession>
<proteinExistence type="inferred from homology"/>
<dbReference type="GO" id="GO:0097038">
    <property type="term" value="C:perinuclear endoplasmic reticulum"/>
    <property type="evidence" value="ECO:0007669"/>
    <property type="project" value="TreeGrafter"/>
</dbReference>
<feature type="domain" description="PH" evidence="6">
    <location>
        <begin position="269"/>
        <end position="363"/>
    </location>
</feature>
<dbReference type="HOGENOM" id="CLU_007105_4_0_1"/>
<evidence type="ECO:0000256" key="2">
    <source>
        <dbReference type="ARBA" id="ARBA00022448"/>
    </source>
</evidence>
<dbReference type="Pfam" id="PF15409">
    <property type="entry name" value="PH_8"/>
    <property type="match status" value="1"/>
</dbReference>
<dbReference type="PROSITE" id="PS50003">
    <property type="entry name" value="PH_DOMAIN"/>
    <property type="match status" value="1"/>
</dbReference>
<dbReference type="EMBL" id="HE612860">
    <property type="protein sequence ID" value="CCE63203.1"/>
    <property type="molecule type" value="Genomic_DNA"/>
</dbReference>
<dbReference type="OMA" id="SYFVRWV"/>
<dbReference type="PANTHER" id="PTHR10972:SF203">
    <property type="entry name" value="OXYSTEROL-BINDING PROTEIN HOMOLOG 3"/>
    <property type="match status" value="1"/>
</dbReference>
<dbReference type="InterPro" id="IPR001849">
    <property type="entry name" value="PH_domain"/>
</dbReference>
<dbReference type="GO" id="GO:0000742">
    <property type="term" value="P:karyogamy involved in conjugation with cellular fusion"/>
    <property type="evidence" value="ECO:0007669"/>
    <property type="project" value="EnsemblFungi"/>
</dbReference>
<feature type="compositionally biased region" description="Low complexity" evidence="5">
    <location>
        <begin position="118"/>
        <end position="138"/>
    </location>
</feature>
<dbReference type="GO" id="GO:0006887">
    <property type="term" value="P:exocytosis"/>
    <property type="evidence" value="ECO:0007669"/>
    <property type="project" value="EnsemblFungi"/>
</dbReference>
<gene>
    <name evidence="7" type="primary">TPHA0E01090</name>
    <name evidence="7" type="ordered locus">TPHA_0E01090</name>
</gene>
<reference evidence="7 8" key="1">
    <citation type="journal article" date="2011" name="Proc. Natl. Acad. Sci. U.S.A.">
        <title>Evolutionary erosion of yeast sex chromosomes by mating-type switching accidents.</title>
        <authorList>
            <person name="Gordon J.L."/>
            <person name="Armisen D."/>
            <person name="Proux-Wera E."/>
            <person name="Oheigeartaigh S.S."/>
            <person name="Byrne K.P."/>
            <person name="Wolfe K.H."/>
        </authorList>
    </citation>
    <scope>NUCLEOTIDE SEQUENCE [LARGE SCALE GENOMIC DNA]</scope>
    <source>
        <strain evidence="8">ATCC 24235 / CBS 4417 / NBRC 1672 / NRRL Y-8282 / UCD 70-5</strain>
    </source>
</reference>
<keyword evidence="2" id="KW-0813">Transport</keyword>
<dbReference type="GO" id="GO:0061709">
    <property type="term" value="P:reticulophagy"/>
    <property type="evidence" value="ECO:0007669"/>
    <property type="project" value="EnsemblFungi"/>
</dbReference>
<name>G8BTH5_TETPH</name>
<evidence type="ECO:0000256" key="3">
    <source>
        <dbReference type="ARBA" id="ARBA00023055"/>
    </source>
</evidence>
<dbReference type="InterPro" id="IPR000648">
    <property type="entry name" value="Oxysterol-bd"/>
</dbReference>
<dbReference type="GO" id="GO:0032934">
    <property type="term" value="F:sterol binding"/>
    <property type="evidence" value="ECO:0007669"/>
    <property type="project" value="TreeGrafter"/>
</dbReference>
<dbReference type="GO" id="GO:0035621">
    <property type="term" value="P:ER to Golgi ceramide transport"/>
    <property type="evidence" value="ECO:0007669"/>
    <property type="project" value="EnsemblFungi"/>
</dbReference>
<feature type="compositionally biased region" description="Basic and acidic residues" evidence="5">
    <location>
        <begin position="92"/>
        <end position="102"/>
    </location>
</feature>
<dbReference type="GO" id="GO:0007124">
    <property type="term" value="P:pseudohyphal growth"/>
    <property type="evidence" value="ECO:0007669"/>
    <property type="project" value="EnsemblFungi"/>
</dbReference>
<dbReference type="InterPro" id="IPR011993">
    <property type="entry name" value="PH-like_dom_sf"/>
</dbReference>
<dbReference type="RefSeq" id="XP_003685637.1">
    <property type="nucleotide sequence ID" value="XM_003685589.1"/>
</dbReference>
<dbReference type="GO" id="GO:0034727">
    <property type="term" value="P:piecemeal microautophagy of the nucleus"/>
    <property type="evidence" value="ECO:0007669"/>
    <property type="project" value="EnsemblFungi"/>
</dbReference>
<dbReference type="GO" id="GO:0005829">
    <property type="term" value="C:cytosol"/>
    <property type="evidence" value="ECO:0007669"/>
    <property type="project" value="TreeGrafter"/>
</dbReference>
<dbReference type="KEGG" id="tpf:TPHA_0E01090"/>
<dbReference type="SMART" id="SM00233">
    <property type="entry name" value="PH"/>
    <property type="match status" value="1"/>
</dbReference>
<evidence type="ECO:0000313" key="8">
    <source>
        <dbReference type="Proteomes" id="UP000005666"/>
    </source>
</evidence>
<dbReference type="Proteomes" id="UP000005666">
    <property type="component" value="Chromosome 5"/>
</dbReference>
<dbReference type="GeneID" id="11531192"/>
<evidence type="ECO:0000313" key="7">
    <source>
        <dbReference type="EMBL" id="CCE63203.1"/>
    </source>
</evidence>
<dbReference type="STRING" id="1071381.G8BTH5"/>